<accession>A0ABX1WLA5</accession>
<keyword evidence="2" id="KW-1185">Reference proteome</keyword>
<reference evidence="1 2" key="1">
    <citation type="submission" date="2020-05" db="EMBL/GenBank/DDBJ databases">
        <title>Tigecycline resistant gene in Empedobacter stercoris.</title>
        <authorList>
            <person name="Chen Y."/>
            <person name="Cheng Y."/>
            <person name="Zhou K."/>
        </authorList>
    </citation>
    <scope>NUCLEOTIDE SEQUENCE [LARGE SCALE GENOMIC DNA]</scope>
    <source>
        <strain evidence="1 2">ES202</strain>
    </source>
</reference>
<dbReference type="RefSeq" id="WP_171622786.1">
    <property type="nucleotide sequence ID" value="NZ_JABFOQ010000011.1"/>
</dbReference>
<proteinExistence type="predicted"/>
<sequence length="231" mass="27452">MTDEEYLSLHSRIEIYAQILLGILRYTPVKNIYEEEQYRKELTKKLKFEKLTDPDLLRACIDLVEDSQYAIENVYKNGLYKKEEDLGEMYLRLYGVLNASYLQLGAILDLNRLFNVPNQKAKKEKLKSLKLIEIRNKLASHTTNYNIPNSNEIDFYKLAQSTLSKWGGNILIVGKDNSEEVDIIEILKEFTKEIEMNLEEITKKELFSRKFKKEHFEWLEFRYNFIHNNYG</sequence>
<dbReference type="EMBL" id="JABFOQ010000011">
    <property type="protein sequence ID" value="NOJ75469.1"/>
    <property type="molecule type" value="Genomic_DNA"/>
</dbReference>
<organism evidence="1 2">
    <name type="scientific">Empedobacter stercoris</name>
    <dbReference type="NCBI Taxonomy" id="1628248"/>
    <lineage>
        <taxon>Bacteria</taxon>
        <taxon>Pseudomonadati</taxon>
        <taxon>Bacteroidota</taxon>
        <taxon>Flavobacteriia</taxon>
        <taxon>Flavobacteriales</taxon>
        <taxon>Weeksellaceae</taxon>
        <taxon>Empedobacter</taxon>
    </lineage>
</organism>
<dbReference type="Proteomes" id="UP000580344">
    <property type="component" value="Unassembled WGS sequence"/>
</dbReference>
<evidence type="ECO:0000313" key="1">
    <source>
        <dbReference type="EMBL" id="NOJ75469.1"/>
    </source>
</evidence>
<gene>
    <name evidence="1" type="ORF">HMH06_06420</name>
</gene>
<protein>
    <recommendedName>
        <fullName evidence="3">HEPN AbiU2-like domain-containing protein</fullName>
    </recommendedName>
</protein>
<comment type="caution">
    <text evidence="1">The sequence shown here is derived from an EMBL/GenBank/DDBJ whole genome shotgun (WGS) entry which is preliminary data.</text>
</comment>
<evidence type="ECO:0000313" key="2">
    <source>
        <dbReference type="Proteomes" id="UP000580344"/>
    </source>
</evidence>
<evidence type="ECO:0008006" key="3">
    <source>
        <dbReference type="Google" id="ProtNLM"/>
    </source>
</evidence>
<name>A0ABX1WLA5_9FLAO</name>